<evidence type="ECO:0000313" key="1">
    <source>
        <dbReference type="EMBL" id="MBB5055717.1"/>
    </source>
</evidence>
<name>A0A7W7Z9F1_9BACT</name>
<accession>A0A7W7Z9F1</accession>
<evidence type="ECO:0000313" key="2">
    <source>
        <dbReference type="Proteomes" id="UP000540989"/>
    </source>
</evidence>
<organism evidence="1 2">
    <name type="scientific">Granulicella aggregans</name>
    <dbReference type="NCBI Taxonomy" id="474949"/>
    <lineage>
        <taxon>Bacteria</taxon>
        <taxon>Pseudomonadati</taxon>
        <taxon>Acidobacteriota</taxon>
        <taxon>Terriglobia</taxon>
        <taxon>Terriglobales</taxon>
        <taxon>Acidobacteriaceae</taxon>
        <taxon>Granulicella</taxon>
    </lineage>
</organism>
<dbReference type="EMBL" id="JACHIP010000001">
    <property type="protein sequence ID" value="MBB5055717.1"/>
    <property type="molecule type" value="Genomic_DNA"/>
</dbReference>
<keyword evidence="2" id="KW-1185">Reference proteome</keyword>
<gene>
    <name evidence="1" type="ORF">HDF16_000386</name>
</gene>
<comment type="caution">
    <text evidence="1">The sequence shown here is derived from an EMBL/GenBank/DDBJ whole genome shotgun (WGS) entry which is preliminary data.</text>
</comment>
<sequence>MLEERPHISIPHDLNHGLNLGLKGRDPLETNLIAGMRTASYAEPEWTILIYTGFQKVLANISDHRDVSQPHL</sequence>
<dbReference type="AlphaFoldDB" id="A0A7W7Z9F1"/>
<dbReference type="Proteomes" id="UP000540989">
    <property type="component" value="Unassembled WGS sequence"/>
</dbReference>
<proteinExistence type="predicted"/>
<protein>
    <submittedName>
        <fullName evidence="1">Uncharacterized protein</fullName>
    </submittedName>
</protein>
<reference evidence="1 2" key="1">
    <citation type="submission" date="2020-08" db="EMBL/GenBank/DDBJ databases">
        <title>Genomic Encyclopedia of Type Strains, Phase IV (KMG-V): Genome sequencing to study the core and pangenomes of soil and plant-associated prokaryotes.</title>
        <authorList>
            <person name="Whitman W."/>
        </authorList>
    </citation>
    <scope>NUCLEOTIDE SEQUENCE [LARGE SCALE GENOMIC DNA]</scope>
    <source>
        <strain evidence="1 2">M8UP14</strain>
    </source>
</reference>
<dbReference type="RefSeq" id="WP_184213473.1">
    <property type="nucleotide sequence ID" value="NZ_JACHIP010000001.1"/>
</dbReference>